<reference evidence="2 3" key="1">
    <citation type="submission" date="2024-04" db="EMBL/GenBank/DDBJ databases">
        <authorList>
            <person name="Suleimanova A.D."/>
            <person name="Pudova D.S."/>
            <person name="Shagimardanova E.I."/>
            <person name="Sharipova M.R."/>
        </authorList>
    </citation>
    <scope>NUCLEOTIDE SEQUENCE [LARGE SCALE GENOMIC DNA]</scope>
    <source>
        <strain evidence="2 3">3.1</strain>
    </source>
</reference>
<evidence type="ECO:0000313" key="3">
    <source>
        <dbReference type="Proteomes" id="UP001468095"/>
    </source>
</evidence>
<dbReference type="Proteomes" id="UP001468095">
    <property type="component" value="Unassembled WGS sequence"/>
</dbReference>
<accession>A0ABU9MR77</accession>
<organism evidence="2 3">
    <name type="scientific">Pantoea brenneri</name>
    <dbReference type="NCBI Taxonomy" id="472694"/>
    <lineage>
        <taxon>Bacteria</taxon>
        <taxon>Pseudomonadati</taxon>
        <taxon>Pseudomonadota</taxon>
        <taxon>Gammaproteobacteria</taxon>
        <taxon>Enterobacterales</taxon>
        <taxon>Erwiniaceae</taxon>
        <taxon>Pantoea</taxon>
    </lineage>
</organism>
<keyword evidence="1" id="KW-0175">Coiled coil</keyword>
<evidence type="ECO:0000256" key="1">
    <source>
        <dbReference type="SAM" id="Coils"/>
    </source>
</evidence>
<gene>
    <name evidence="2" type="ORF">AABB92_22450</name>
</gene>
<comment type="caution">
    <text evidence="2">The sequence shown here is derived from an EMBL/GenBank/DDBJ whole genome shotgun (WGS) entry which is preliminary data.</text>
</comment>
<protein>
    <submittedName>
        <fullName evidence="2">Uncharacterized protein</fullName>
    </submittedName>
</protein>
<sequence>MILVLFYMEDLRNSIIDSLRASDTIDDEVKTKKKCDRKIDKFKAARLRLESEGVISKKESQEIKELIDFRNTIGHRIYEITADIGPYSNLSLYVGKQTRESTIYKYDAVSFARNLREKVLHSMGLKGYILSLGLASIAFYSAEKVYIKEIKSLRKKIYKKGANHERKIADLNEELKRLPQEVVNFVEPGHPNNFLANGNLSKKGIEGIYRLFDNKLTPLATAHLLRISYRAASRWYKRWSSDEGRSAGVSLEI</sequence>
<evidence type="ECO:0000313" key="2">
    <source>
        <dbReference type="EMBL" id="MEL7698402.1"/>
    </source>
</evidence>
<name>A0ABU9MR77_9GAMM</name>
<proteinExistence type="predicted"/>
<dbReference type="EMBL" id="JBCGBG010000011">
    <property type="protein sequence ID" value="MEL7698402.1"/>
    <property type="molecule type" value="Genomic_DNA"/>
</dbReference>
<keyword evidence="3" id="KW-1185">Reference proteome</keyword>
<feature type="coiled-coil region" evidence="1">
    <location>
        <begin position="154"/>
        <end position="181"/>
    </location>
</feature>
<dbReference type="RefSeq" id="WP_052720722.1">
    <property type="nucleotide sequence ID" value="NZ_JBCGBG010000011.1"/>
</dbReference>